<keyword evidence="5" id="KW-0442">Lipid degradation</keyword>
<evidence type="ECO:0000256" key="10">
    <source>
        <dbReference type="ARBA" id="ARBA00023235"/>
    </source>
</evidence>
<dbReference type="InterPro" id="IPR006176">
    <property type="entry name" value="3-OHacyl-CoA_DH_NAD-bd"/>
</dbReference>
<dbReference type="PROSITE" id="PS00166">
    <property type="entry name" value="ENOYL_COA_HYDRATASE"/>
    <property type="match status" value="1"/>
</dbReference>
<evidence type="ECO:0000256" key="1">
    <source>
        <dbReference type="ARBA" id="ARBA00004275"/>
    </source>
</evidence>
<dbReference type="Pfam" id="PF00378">
    <property type="entry name" value="ECH_1"/>
    <property type="match status" value="1"/>
</dbReference>
<comment type="catalytic activity">
    <reaction evidence="13">
        <text>a (3S)-3-hydroxyacyl-CoA + NAD(+) = a 3-oxoacyl-CoA + NADH + H(+)</text>
        <dbReference type="Rhea" id="RHEA:22432"/>
        <dbReference type="ChEBI" id="CHEBI:15378"/>
        <dbReference type="ChEBI" id="CHEBI:57318"/>
        <dbReference type="ChEBI" id="CHEBI:57540"/>
        <dbReference type="ChEBI" id="CHEBI:57945"/>
        <dbReference type="ChEBI" id="CHEBI:90726"/>
        <dbReference type="EC" id="1.1.1.35"/>
    </reaction>
</comment>
<accession>A0ABT3R2H3</accession>
<comment type="similarity">
    <text evidence="14">Belongs to the enoyl-CoA hydratase/isomerase family.</text>
</comment>
<evidence type="ECO:0000256" key="8">
    <source>
        <dbReference type="ARBA" id="ARBA00023098"/>
    </source>
</evidence>
<evidence type="ECO:0000256" key="5">
    <source>
        <dbReference type="ARBA" id="ARBA00022963"/>
    </source>
</evidence>
<dbReference type="Gene3D" id="3.90.226.10">
    <property type="entry name" value="2-enoyl-CoA Hydratase, Chain A, domain 1"/>
    <property type="match status" value="1"/>
</dbReference>
<dbReference type="Proteomes" id="UP001300261">
    <property type="component" value="Unassembled WGS sequence"/>
</dbReference>
<feature type="region of interest" description="Disordered" evidence="15">
    <location>
        <begin position="188"/>
        <end position="211"/>
    </location>
</feature>
<dbReference type="SUPFAM" id="SSF52096">
    <property type="entry name" value="ClpP/crotonase"/>
    <property type="match status" value="1"/>
</dbReference>
<evidence type="ECO:0000256" key="3">
    <source>
        <dbReference type="ARBA" id="ARBA00008750"/>
    </source>
</evidence>
<evidence type="ECO:0000256" key="13">
    <source>
        <dbReference type="ARBA" id="ARBA00049556"/>
    </source>
</evidence>
<dbReference type="RefSeq" id="WP_265963155.1">
    <property type="nucleotide sequence ID" value="NZ_JAPEVI010000003.1"/>
</dbReference>
<reference evidence="18 19" key="1">
    <citation type="journal article" date="2016" name="Int. J. Syst. Evol. Microbiol.">
        <title>Labrenzia salina sp. nov., isolated from the rhizosphere of the halophyte Arthrocnemum macrostachyum.</title>
        <authorList>
            <person name="Camacho M."/>
            <person name="Redondo-Gomez S."/>
            <person name="Rodriguez-Llorente I."/>
            <person name="Rohde M."/>
            <person name="Sproer C."/>
            <person name="Schumann P."/>
            <person name="Klenk H.P."/>
            <person name="Montero-Calasanz M.D.C."/>
        </authorList>
    </citation>
    <scope>NUCLEOTIDE SEQUENCE [LARGE SCALE GENOMIC DNA]</scope>
    <source>
        <strain evidence="18 19">DSM 29163</strain>
    </source>
</reference>
<keyword evidence="7" id="KW-0520">NAD</keyword>
<evidence type="ECO:0000256" key="9">
    <source>
        <dbReference type="ARBA" id="ARBA00023140"/>
    </source>
</evidence>
<comment type="similarity">
    <text evidence="3">In the N-terminal section; belongs to the enoyl-CoA hydratase/isomerase family.</text>
</comment>
<dbReference type="Gene3D" id="3.40.50.720">
    <property type="entry name" value="NAD(P)-binding Rossmann-like Domain"/>
    <property type="match status" value="1"/>
</dbReference>
<evidence type="ECO:0000256" key="12">
    <source>
        <dbReference type="ARBA" id="ARBA00023268"/>
    </source>
</evidence>
<organism evidence="18 19">
    <name type="scientific">Roseibium salinum</name>
    <dbReference type="NCBI Taxonomy" id="1604349"/>
    <lineage>
        <taxon>Bacteria</taxon>
        <taxon>Pseudomonadati</taxon>
        <taxon>Pseudomonadota</taxon>
        <taxon>Alphaproteobacteria</taxon>
        <taxon>Hyphomicrobiales</taxon>
        <taxon>Stappiaceae</taxon>
        <taxon>Roseibium</taxon>
    </lineage>
</organism>
<evidence type="ECO:0000256" key="14">
    <source>
        <dbReference type="RuleBase" id="RU003707"/>
    </source>
</evidence>
<dbReference type="InterPro" id="IPR029045">
    <property type="entry name" value="ClpP/crotonase-like_dom_sf"/>
</dbReference>
<evidence type="ECO:0000256" key="4">
    <source>
        <dbReference type="ARBA" id="ARBA00022832"/>
    </source>
</evidence>
<proteinExistence type="inferred from homology"/>
<dbReference type="InterPro" id="IPR036291">
    <property type="entry name" value="NAD(P)-bd_dom_sf"/>
</dbReference>
<comment type="caution">
    <text evidence="18">The sequence shown here is derived from an EMBL/GenBank/DDBJ whole genome shotgun (WGS) entry which is preliminary data.</text>
</comment>
<keyword evidence="10" id="KW-0413">Isomerase</keyword>
<evidence type="ECO:0000313" key="18">
    <source>
        <dbReference type="EMBL" id="MCX2723374.1"/>
    </source>
</evidence>
<comment type="subcellular location">
    <subcellularLocation>
        <location evidence="1">Peroxisome</location>
    </subcellularLocation>
</comment>
<keyword evidence="19" id="KW-1185">Reference proteome</keyword>
<evidence type="ECO:0000256" key="15">
    <source>
        <dbReference type="SAM" id="MobiDB-lite"/>
    </source>
</evidence>
<evidence type="ECO:0000256" key="2">
    <source>
        <dbReference type="ARBA" id="ARBA00005005"/>
    </source>
</evidence>
<protein>
    <submittedName>
        <fullName evidence="18">3-hydroxyacyl-CoA dehydrogenase NAD-binding domain-containing protein</fullName>
    </submittedName>
</protein>
<feature type="domain" description="3-hydroxyacyl-CoA dehydrogenase C-terminal" evidence="16">
    <location>
        <begin position="606"/>
        <end position="690"/>
    </location>
</feature>
<evidence type="ECO:0000256" key="7">
    <source>
        <dbReference type="ARBA" id="ARBA00023027"/>
    </source>
</evidence>
<dbReference type="Pfam" id="PF00725">
    <property type="entry name" value="3HCDH"/>
    <property type="match status" value="2"/>
</dbReference>
<dbReference type="SUPFAM" id="SSF51735">
    <property type="entry name" value="NAD(P)-binding Rossmann-fold domains"/>
    <property type="match status" value="1"/>
</dbReference>
<evidence type="ECO:0000259" key="17">
    <source>
        <dbReference type="Pfam" id="PF02737"/>
    </source>
</evidence>
<keyword evidence="9" id="KW-0576">Peroxisome</keyword>
<feature type="domain" description="3-hydroxyacyl-CoA dehydrogenase C-terminal" evidence="16">
    <location>
        <begin position="476"/>
        <end position="569"/>
    </location>
</feature>
<dbReference type="EMBL" id="JAPEVI010000003">
    <property type="protein sequence ID" value="MCX2723374.1"/>
    <property type="molecule type" value="Genomic_DNA"/>
</dbReference>
<dbReference type="SUPFAM" id="SSF48179">
    <property type="entry name" value="6-phosphogluconate dehydrogenase C-terminal domain-like"/>
    <property type="match status" value="2"/>
</dbReference>
<keyword evidence="8" id="KW-0443">Lipid metabolism</keyword>
<dbReference type="InterPro" id="IPR006108">
    <property type="entry name" value="3HC_DH_C"/>
</dbReference>
<keyword evidence="4" id="KW-0276">Fatty acid metabolism</keyword>
<dbReference type="PANTHER" id="PTHR23309">
    <property type="entry name" value="3-HYDROXYACYL-COA DEHYROGENASE"/>
    <property type="match status" value="1"/>
</dbReference>
<dbReference type="InterPro" id="IPR008927">
    <property type="entry name" value="6-PGluconate_DH-like_C_sf"/>
</dbReference>
<sequence>MTDTVGYAVRDNVAVITIANPPVNATSQQVRTGLMAAIERVEADPEAGAAVITGAGRIFVGGADITEFGKAPLEPYLPDVVNRIEECTKPVVAAVNGAALGGGFEIALGAHVRMAAHTARVGLPEVTLGLIPGAGGTQRLPRLIGVGAAIDIITSGRQLSAQEAKKLGIFDDVVEADDLLNAATAKARSLASGEDSPRPCGQRPRPSIDPKELEAVRKKTAARHKGQIAQLAAIDAVEASTRLDLKDGLVEERSIFLTLMETPQRAALIHAFFAERRAAQLPEIAGVEPPPFAEIGIIGGGTMGAGIATAAAMAGLSVVLVEREAEFADKARQTIARNLAGAVERNKLSQEAHGRILNERLKTVVGYDALSNADIIIEAVFESMDVKKDVFNRLDTVAKAGATLATNTSYLDVNEIALATGRPQDVLGLHFFSPAHIMRLLEIVVADRTDRRHVARAFALAKRLGKVGVRAGVCDGFIGNRIMSHYRLAADYMMMDGASPYEIDAALTDFGFAMGPFQVADLAGIDIGYAARQRKAATRDPRERSVDFADTLYHKGWLGQKTGRGFYVYDGESPKGRPDPEVLDLLSEARREAGIEPRSFTAGEIQRRYMAAMINEAARVLADGIAQRPSDIDVVLLFGYGFPRWRGGPLHYADAYGLENVLVDIRKFAAEDPFYWSPAVLLEELVAENRSFSGLNDDSQVS</sequence>
<gene>
    <name evidence="18" type="ORF">ON753_13490</name>
</gene>
<keyword evidence="12" id="KW-0511">Multifunctional enzyme</keyword>
<dbReference type="InterPro" id="IPR018376">
    <property type="entry name" value="Enoyl-CoA_hyd/isom_CS"/>
</dbReference>
<dbReference type="InterPro" id="IPR001753">
    <property type="entry name" value="Enoyl-CoA_hydra/iso"/>
</dbReference>
<dbReference type="Gene3D" id="1.10.1040.50">
    <property type="match status" value="1"/>
</dbReference>
<name>A0ABT3R2H3_9HYPH</name>
<dbReference type="CDD" id="cd06558">
    <property type="entry name" value="crotonase-like"/>
    <property type="match status" value="1"/>
</dbReference>
<keyword evidence="11" id="KW-0456">Lyase</keyword>
<dbReference type="Pfam" id="PF02737">
    <property type="entry name" value="3HCDH_N"/>
    <property type="match status" value="1"/>
</dbReference>
<evidence type="ECO:0000256" key="6">
    <source>
        <dbReference type="ARBA" id="ARBA00023002"/>
    </source>
</evidence>
<comment type="pathway">
    <text evidence="2">Lipid metabolism; fatty acid beta-oxidation.</text>
</comment>
<evidence type="ECO:0000313" key="19">
    <source>
        <dbReference type="Proteomes" id="UP001300261"/>
    </source>
</evidence>
<evidence type="ECO:0000256" key="11">
    <source>
        <dbReference type="ARBA" id="ARBA00023239"/>
    </source>
</evidence>
<keyword evidence="6" id="KW-0560">Oxidoreductase</keyword>
<feature type="domain" description="3-hydroxyacyl-CoA dehydrogenase NAD binding" evidence="17">
    <location>
        <begin position="295"/>
        <end position="471"/>
    </location>
</feature>
<evidence type="ECO:0000259" key="16">
    <source>
        <dbReference type="Pfam" id="PF00725"/>
    </source>
</evidence>